<dbReference type="AlphaFoldDB" id="A0A5J4K8K8"/>
<comment type="caution">
    <text evidence="1">The sequence shown here is derived from an EMBL/GenBank/DDBJ whole genome shotgun (WGS) entry which is preliminary data.</text>
</comment>
<evidence type="ECO:0000313" key="1">
    <source>
        <dbReference type="EMBL" id="GER83933.1"/>
    </source>
</evidence>
<dbReference type="InterPro" id="IPR016195">
    <property type="entry name" value="Pol/histidinol_Pase-like"/>
</dbReference>
<name>A0A5J4K8K8_9CHLR</name>
<reference evidence="1 2" key="1">
    <citation type="journal article" date="2019" name="Int. J. Syst. Evol. Microbiol.">
        <title>Thermogemmatispora aurantia sp. nov. and Thermogemmatispora argillosa sp. nov., within the class Ktedonobacteria, and emended description of the genus Thermogemmatispora.</title>
        <authorList>
            <person name="Zheng Y."/>
            <person name="Wang C.M."/>
            <person name="Sakai Y."/>
            <person name="Abe K."/>
            <person name="Yokota A."/>
            <person name="Yabe S."/>
        </authorList>
    </citation>
    <scope>NUCLEOTIDE SEQUENCE [LARGE SCALE GENOMIC DNA]</scope>
    <source>
        <strain evidence="1 2">A1-2</strain>
    </source>
</reference>
<dbReference type="EMBL" id="BKZV01000003">
    <property type="protein sequence ID" value="GER83933.1"/>
    <property type="molecule type" value="Genomic_DNA"/>
</dbReference>
<dbReference type="Proteomes" id="UP000334820">
    <property type="component" value="Unassembled WGS sequence"/>
</dbReference>
<gene>
    <name evidence="1" type="ORF">KTAU_25700</name>
</gene>
<accession>A0A5J4K8K8</accession>
<protein>
    <submittedName>
        <fullName evidence="1">Uncharacterized protein</fullName>
    </submittedName>
</protein>
<organism evidence="1 2">
    <name type="scientific">Thermogemmatispora aurantia</name>
    <dbReference type="NCBI Taxonomy" id="2045279"/>
    <lineage>
        <taxon>Bacteria</taxon>
        <taxon>Bacillati</taxon>
        <taxon>Chloroflexota</taxon>
        <taxon>Ktedonobacteria</taxon>
        <taxon>Thermogemmatisporales</taxon>
        <taxon>Thermogemmatisporaceae</taxon>
        <taxon>Thermogemmatispora</taxon>
    </lineage>
</organism>
<evidence type="ECO:0000313" key="2">
    <source>
        <dbReference type="Proteomes" id="UP000334820"/>
    </source>
</evidence>
<keyword evidence="2" id="KW-1185">Reference proteome</keyword>
<dbReference type="Gene3D" id="3.20.20.140">
    <property type="entry name" value="Metal-dependent hydrolases"/>
    <property type="match status" value="1"/>
</dbReference>
<dbReference type="SUPFAM" id="SSF89550">
    <property type="entry name" value="PHP domain-like"/>
    <property type="match status" value="1"/>
</dbReference>
<sequence>MELFRLLILADELVPLPGNLPFPGARKPGDGSRYKRICLSKEKSRATTSCGAALLEYVHAPGLALIAVTDHDRSDTIPLLQRQAAAQQVAVLPAVEISATWHGQMAAVLVCGIDPQFPAFQLVERVRQGERESAPTPRRCMRHCSTAALTSPSAKCS</sequence>
<proteinExistence type="predicted"/>